<evidence type="ECO:0000313" key="2">
    <source>
        <dbReference type="EnsemblPlants" id="AET3Gv21009900.5"/>
    </source>
</evidence>
<dbReference type="Gramene" id="AET3Gv21009900.5">
    <property type="protein sequence ID" value="AET3Gv21009900.5"/>
    <property type="gene ID" value="AET3Gv21009900"/>
</dbReference>
<reference evidence="2" key="3">
    <citation type="journal article" date="2017" name="Nature">
        <title>Genome sequence of the progenitor of the wheat D genome Aegilops tauschii.</title>
        <authorList>
            <person name="Luo M.C."/>
            <person name="Gu Y.Q."/>
            <person name="Puiu D."/>
            <person name="Wang H."/>
            <person name="Twardziok S.O."/>
            <person name="Deal K.R."/>
            <person name="Huo N."/>
            <person name="Zhu T."/>
            <person name="Wang L."/>
            <person name="Wang Y."/>
            <person name="McGuire P.E."/>
            <person name="Liu S."/>
            <person name="Long H."/>
            <person name="Ramasamy R.K."/>
            <person name="Rodriguez J.C."/>
            <person name="Van S.L."/>
            <person name="Yuan L."/>
            <person name="Wang Z."/>
            <person name="Xia Z."/>
            <person name="Xiao L."/>
            <person name="Anderson O.D."/>
            <person name="Ouyang S."/>
            <person name="Liang Y."/>
            <person name="Zimin A.V."/>
            <person name="Pertea G."/>
            <person name="Qi P."/>
            <person name="Bennetzen J.L."/>
            <person name="Dai X."/>
            <person name="Dawson M.W."/>
            <person name="Muller H.G."/>
            <person name="Kugler K."/>
            <person name="Rivarola-Duarte L."/>
            <person name="Spannagl M."/>
            <person name="Mayer K.F.X."/>
            <person name="Lu F.H."/>
            <person name="Bevan M.W."/>
            <person name="Leroy P."/>
            <person name="Li P."/>
            <person name="You F.M."/>
            <person name="Sun Q."/>
            <person name="Liu Z."/>
            <person name="Lyons E."/>
            <person name="Wicker T."/>
            <person name="Salzberg S.L."/>
            <person name="Devos K.M."/>
            <person name="Dvorak J."/>
        </authorList>
    </citation>
    <scope>NUCLEOTIDE SEQUENCE [LARGE SCALE GENOMIC DNA]</scope>
    <source>
        <strain evidence="2">cv. AL8/78</strain>
    </source>
</reference>
<reference evidence="3" key="2">
    <citation type="journal article" date="2017" name="Nat. Plants">
        <title>The Aegilops tauschii genome reveals multiple impacts of transposons.</title>
        <authorList>
            <person name="Zhao G."/>
            <person name="Zou C."/>
            <person name="Li K."/>
            <person name="Wang K."/>
            <person name="Li T."/>
            <person name="Gao L."/>
            <person name="Zhang X."/>
            <person name="Wang H."/>
            <person name="Yang Z."/>
            <person name="Liu X."/>
            <person name="Jiang W."/>
            <person name="Mao L."/>
            <person name="Kong X."/>
            <person name="Jiao Y."/>
            <person name="Jia J."/>
        </authorList>
    </citation>
    <scope>NUCLEOTIDE SEQUENCE [LARGE SCALE GENOMIC DNA]</scope>
    <source>
        <strain evidence="3">cv. AL8/78</strain>
    </source>
</reference>
<feature type="region of interest" description="Disordered" evidence="1">
    <location>
        <begin position="12"/>
        <end position="79"/>
    </location>
</feature>
<reference evidence="2" key="4">
    <citation type="submission" date="2019-03" db="UniProtKB">
        <authorList>
            <consortium name="EnsemblPlants"/>
        </authorList>
    </citation>
    <scope>IDENTIFICATION</scope>
</reference>
<reference evidence="3" key="1">
    <citation type="journal article" date="2014" name="Science">
        <title>Ancient hybridizations among the ancestral genomes of bread wheat.</title>
        <authorList>
            <consortium name="International Wheat Genome Sequencing Consortium,"/>
            <person name="Marcussen T."/>
            <person name="Sandve S.R."/>
            <person name="Heier L."/>
            <person name="Spannagl M."/>
            <person name="Pfeifer M."/>
            <person name="Jakobsen K.S."/>
            <person name="Wulff B.B."/>
            <person name="Steuernagel B."/>
            <person name="Mayer K.F."/>
            <person name="Olsen O.A."/>
        </authorList>
    </citation>
    <scope>NUCLEOTIDE SEQUENCE [LARGE SCALE GENOMIC DNA]</scope>
    <source>
        <strain evidence="3">cv. AL8/78</strain>
    </source>
</reference>
<keyword evidence="3" id="KW-1185">Reference proteome</keyword>
<dbReference type="EnsemblPlants" id="AET3Gv21009900.5">
    <property type="protein sequence ID" value="AET3Gv21009900.5"/>
    <property type="gene ID" value="AET3Gv21009900"/>
</dbReference>
<reference evidence="2" key="5">
    <citation type="journal article" date="2021" name="G3 (Bethesda)">
        <title>Aegilops tauschii genome assembly Aet v5.0 features greater sequence contiguity and improved annotation.</title>
        <authorList>
            <person name="Wang L."/>
            <person name="Zhu T."/>
            <person name="Rodriguez J.C."/>
            <person name="Deal K.R."/>
            <person name="Dubcovsky J."/>
            <person name="McGuire P.E."/>
            <person name="Lux T."/>
            <person name="Spannagl M."/>
            <person name="Mayer K.F.X."/>
            <person name="Baldrich P."/>
            <person name="Meyers B.C."/>
            <person name="Huo N."/>
            <person name="Gu Y.Q."/>
            <person name="Zhou H."/>
            <person name="Devos K.M."/>
            <person name="Bennetzen J.L."/>
            <person name="Unver T."/>
            <person name="Budak H."/>
            <person name="Gulick P.J."/>
            <person name="Galiba G."/>
            <person name="Kalapos B."/>
            <person name="Nelson D.R."/>
            <person name="Li P."/>
            <person name="You F.M."/>
            <person name="Luo M.C."/>
            <person name="Dvorak J."/>
        </authorList>
    </citation>
    <scope>NUCLEOTIDE SEQUENCE [LARGE SCALE GENOMIC DNA]</scope>
    <source>
        <strain evidence="2">cv. AL8/78</strain>
    </source>
</reference>
<dbReference type="Proteomes" id="UP000015105">
    <property type="component" value="Chromosome 3D"/>
</dbReference>
<proteinExistence type="predicted"/>
<accession>A0A453GGQ6</accession>
<protein>
    <submittedName>
        <fullName evidence="2">Uncharacterized protein</fullName>
    </submittedName>
</protein>
<dbReference type="AlphaFoldDB" id="A0A453GGQ6"/>
<evidence type="ECO:0000256" key="1">
    <source>
        <dbReference type="SAM" id="MobiDB-lite"/>
    </source>
</evidence>
<organism evidence="2 3">
    <name type="scientific">Aegilops tauschii subsp. strangulata</name>
    <name type="common">Goatgrass</name>
    <dbReference type="NCBI Taxonomy" id="200361"/>
    <lineage>
        <taxon>Eukaryota</taxon>
        <taxon>Viridiplantae</taxon>
        <taxon>Streptophyta</taxon>
        <taxon>Embryophyta</taxon>
        <taxon>Tracheophyta</taxon>
        <taxon>Spermatophyta</taxon>
        <taxon>Magnoliopsida</taxon>
        <taxon>Liliopsida</taxon>
        <taxon>Poales</taxon>
        <taxon>Poaceae</taxon>
        <taxon>BOP clade</taxon>
        <taxon>Pooideae</taxon>
        <taxon>Triticodae</taxon>
        <taxon>Triticeae</taxon>
        <taxon>Triticinae</taxon>
        <taxon>Aegilops</taxon>
    </lineage>
</organism>
<feature type="compositionally biased region" description="Low complexity" evidence="1">
    <location>
        <begin position="59"/>
        <end position="76"/>
    </location>
</feature>
<feature type="compositionally biased region" description="Low complexity" evidence="1">
    <location>
        <begin position="12"/>
        <end position="44"/>
    </location>
</feature>
<evidence type="ECO:0000313" key="3">
    <source>
        <dbReference type="Proteomes" id="UP000015105"/>
    </source>
</evidence>
<sequence length="105" mass="10802">MRLQLLITATSRCGSNSSRSGSNSSCRRLHARAGAARAPLQRLLHASPQSRSSAGALRSSTSARGCSSSSPSSASPAHKKWKLCVSAAAGGLAVRHESGWWGAVS</sequence>
<name>A0A453GGQ6_AEGTS</name>